<sequence>MVRRRRRRRSPLRRKEKRSRSRSWSPKKQRSRSKSPTYRRGTESSGDKMRRDKSQLPQCFDFLRGRCYRGAFCRYMHHESENTDGGRHYRSKQQDAEVPPVSGTSGSLEEIEKSLDKGKVLVPVQQSVQTVVSHQEDESLDIAVAKSDRSGEVTTIMHETQGSKEEILEPTTEILDEENCAAIVDTVDPLDGSPSSHGVESSKENLVTPQSQASLPVLQNAYNQPSDVGDSSMSGSFLIQTSSTFQNQPPVSAPRLDEISPIQSYNGFSSQTLPPKELHPLVIPFPPSLSQGTVAPPPPQQPGETMQPPSNFPTFYPPMENCPPNQVQLQNQHSYFHAPPNSSWSLPPPPPLPPRPLFVDHSTGTSATAAQGYHWLQLQQNQLPPRPSSHMEDFKLNPPPMVNTTSQPFGGPSLAQGNMSLQHAPSMRNSSSFQNYPQMQPQQPLYGLQQRGADIHTVNLGDYGNNNSTMTRSTDLIDRNQVSNLSGFGGSRISNHYNPYASTFDLPLTSKFSSNVLKQEKDRALFDGSYILSHVRPDGPGDQYDPLFDSIEPSSNSSKKLVHDKRRETTLSCSGSHKPLDVEENNKRKEVEAFAITTSIKSENDECGETADAEVGDVDNASASNDVDNASARNLLDEGNTAVGEIEIDQIKTPGKRKKSKDSRSMKHFKVALANFVKEELKSYWRQGILSKEAFKIIVKKIVDKVSGAMKSHHVPKSQSKINHYIDSSQRKLSKLVQGYLNKYAKG</sequence>
<comment type="caution">
    <text evidence="1">The sequence shown here is derived from an EMBL/GenBank/DDBJ whole genome shotgun (WGS) entry which is preliminary data.</text>
</comment>
<name>A0ACB7YX58_9ERIC</name>
<protein>
    <submittedName>
        <fullName evidence="1">Uncharacterized protein</fullName>
    </submittedName>
</protein>
<reference evidence="1 2" key="1">
    <citation type="journal article" date="2021" name="Hortic Res">
        <title>High-quality reference genome and annotation aids understanding of berry development for evergreen blueberry (Vaccinium darrowii).</title>
        <authorList>
            <person name="Yu J."/>
            <person name="Hulse-Kemp A.M."/>
            <person name="Babiker E."/>
            <person name="Staton M."/>
        </authorList>
    </citation>
    <scope>NUCLEOTIDE SEQUENCE [LARGE SCALE GENOMIC DNA]</scope>
    <source>
        <strain evidence="2">cv. NJ 8807/NJ 8810</strain>
        <tissue evidence="1">Young leaf</tissue>
    </source>
</reference>
<gene>
    <name evidence="1" type="ORF">Vadar_016947</name>
</gene>
<proteinExistence type="predicted"/>
<evidence type="ECO:0000313" key="1">
    <source>
        <dbReference type="EMBL" id="KAH7857827.1"/>
    </source>
</evidence>
<accession>A0ACB7YX58</accession>
<organism evidence="1 2">
    <name type="scientific">Vaccinium darrowii</name>
    <dbReference type="NCBI Taxonomy" id="229202"/>
    <lineage>
        <taxon>Eukaryota</taxon>
        <taxon>Viridiplantae</taxon>
        <taxon>Streptophyta</taxon>
        <taxon>Embryophyta</taxon>
        <taxon>Tracheophyta</taxon>
        <taxon>Spermatophyta</taxon>
        <taxon>Magnoliopsida</taxon>
        <taxon>eudicotyledons</taxon>
        <taxon>Gunneridae</taxon>
        <taxon>Pentapetalae</taxon>
        <taxon>asterids</taxon>
        <taxon>Ericales</taxon>
        <taxon>Ericaceae</taxon>
        <taxon>Vaccinioideae</taxon>
        <taxon>Vaccinieae</taxon>
        <taxon>Vaccinium</taxon>
    </lineage>
</organism>
<dbReference type="EMBL" id="CM037153">
    <property type="protein sequence ID" value="KAH7857827.1"/>
    <property type="molecule type" value="Genomic_DNA"/>
</dbReference>
<dbReference type="Proteomes" id="UP000828048">
    <property type="component" value="Chromosome 3"/>
</dbReference>
<keyword evidence="2" id="KW-1185">Reference proteome</keyword>
<evidence type="ECO:0000313" key="2">
    <source>
        <dbReference type="Proteomes" id="UP000828048"/>
    </source>
</evidence>